<proteinExistence type="predicted"/>
<dbReference type="EMBL" id="BJCL01000012">
    <property type="protein sequence ID" value="GCL64956.1"/>
    <property type="molecule type" value="Genomic_DNA"/>
</dbReference>
<protein>
    <submittedName>
        <fullName evidence="1">Uncharacterized protein</fullName>
    </submittedName>
</protein>
<evidence type="ECO:0000313" key="2">
    <source>
        <dbReference type="Proteomes" id="UP000301751"/>
    </source>
</evidence>
<organism evidence="1 2">
    <name type="scientific">Pseudaquabacterium pictum</name>
    <dbReference type="NCBI Taxonomy" id="2315236"/>
    <lineage>
        <taxon>Bacteria</taxon>
        <taxon>Pseudomonadati</taxon>
        <taxon>Pseudomonadota</taxon>
        <taxon>Betaproteobacteria</taxon>
        <taxon>Burkholderiales</taxon>
        <taxon>Sphaerotilaceae</taxon>
        <taxon>Pseudaquabacterium</taxon>
    </lineage>
</organism>
<accession>A0A480AVN4</accession>
<reference evidence="2" key="1">
    <citation type="submission" date="2019-03" db="EMBL/GenBank/DDBJ databases">
        <title>Aquabacterium pictum sp.nov., the first bacteriochlorophyll a-containing freshwater bacterium in the genus Aquabacterium of the class Betaproteobacteria.</title>
        <authorList>
            <person name="Hirose S."/>
            <person name="Tank M."/>
            <person name="Hara E."/>
            <person name="Tamaki H."/>
            <person name="Takaichi S."/>
            <person name="Haruta S."/>
            <person name="Hanada S."/>
        </authorList>
    </citation>
    <scope>NUCLEOTIDE SEQUENCE [LARGE SCALE GENOMIC DNA]</scope>
    <source>
        <strain evidence="2">W35</strain>
    </source>
</reference>
<sequence length="118" mass="12928">MKIGTSIRAAVRQAPLGRLLSQPRPTMAGMLTDSALEALQRACWHCHHYRGLTPSGNSARCMFRGRLHIHAPLGSCCYFEREPGSDDCLTPPAGFDMGGLSDAWREMVREVLTSNQAA</sequence>
<dbReference type="Proteomes" id="UP000301751">
    <property type="component" value="Unassembled WGS sequence"/>
</dbReference>
<keyword evidence="2" id="KW-1185">Reference proteome</keyword>
<comment type="caution">
    <text evidence="1">The sequence shown here is derived from an EMBL/GenBank/DDBJ whole genome shotgun (WGS) entry which is preliminary data.</text>
</comment>
<name>A0A480AVN4_9BURK</name>
<evidence type="ECO:0000313" key="1">
    <source>
        <dbReference type="EMBL" id="GCL64956.1"/>
    </source>
</evidence>
<dbReference type="AlphaFoldDB" id="A0A480AVN4"/>
<gene>
    <name evidence="1" type="ORF">AQPW35_40370</name>
</gene>